<reference evidence="3 4" key="1">
    <citation type="submission" date="2013-12" db="EMBL/GenBank/DDBJ databases">
        <title>Draft genome of the parsitic nematode Ancylostoma duodenale.</title>
        <authorList>
            <person name="Mitreva M."/>
        </authorList>
    </citation>
    <scope>NUCLEOTIDE SEQUENCE [LARGE SCALE GENOMIC DNA]</scope>
    <source>
        <strain evidence="3 4">Zhejiang</strain>
    </source>
</reference>
<feature type="non-terminal residue" evidence="3">
    <location>
        <position position="1"/>
    </location>
</feature>
<dbReference type="EMBL" id="KN782856">
    <property type="protein sequence ID" value="KIH43789.1"/>
    <property type="molecule type" value="Genomic_DNA"/>
</dbReference>
<organism evidence="3 4">
    <name type="scientific">Ancylostoma duodenale</name>
    <dbReference type="NCBI Taxonomy" id="51022"/>
    <lineage>
        <taxon>Eukaryota</taxon>
        <taxon>Metazoa</taxon>
        <taxon>Ecdysozoa</taxon>
        <taxon>Nematoda</taxon>
        <taxon>Chromadorea</taxon>
        <taxon>Rhabditida</taxon>
        <taxon>Rhabditina</taxon>
        <taxon>Rhabditomorpha</taxon>
        <taxon>Strongyloidea</taxon>
        <taxon>Ancylostomatidae</taxon>
        <taxon>Ancylostomatinae</taxon>
        <taxon>Ancylostoma</taxon>
    </lineage>
</organism>
<name>A0A0C2FA95_9BILA</name>
<dbReference type="PANTHER" id="PTHR15036:SF67">
    <property type="entry name" value="LAMININ SUBUNIT ALPHA-LIKE PROTEIN"/>
    <property type="match status" value="1"/>
</dbReference>
<dbReference type="OrthoDB" id="5984158at2759"/>
<keyword evidence="4" id="KW-1185">Reference proteome</keyword>
<gene>
    <name evidence="3" type="ORF">ANCDUO_26199</name>
</gene>
<dbReference type="CDD" id="cd00110">
    <property type="entry name" value="LamG"/>
    <property type="match status" value="1"/>
</dbReference>
<feature type="domain" description="Laminin G" evidence="2">
    <location>
        <begin position="1"/>
        <end position="149"/>
    </location>
</feature>
<dbReference type="PROSITE" id="PS50025">
    <property type="entry name" value="LAM_G_DOMAIN"/>
    <property type="match status" value="1"/>
</dbReference>
<dbReference type="InterPro" id="IPR050372">
    <property type="entry name" value="Neurexin-related_CASP"/>
</dbReference>
<dbReference type="SUPFAM" id="SSF49899">
    <property type="entry name" value="Concanavalin A-like lectins/glucanases"/>
    <property type="match status" value="2"/>
</dbReference>
<dbReference type="PANTHER" id="PTHR15036">
    <property type="entry name" value="PIKACHURIN-LIKE PROTEIN"/>
    <property type="match status" value="1"/>
</dbReference>
<dbReference type="SMART" id="SM00282">
    <property type="entry name" value="LamG"/>
    <property type="match status" value="1"/>
</dbReference>
<dbReference type="Pfam" id="PF02210">
    <property type="entry name" value="Laminin_G_2"/>
    <property type="match status" value="1"/>
</dbReference>
<dbReference type="Gene3D" id="2.60.120.200">
    <property type="match status" value="2"/>
</dbReference>
<evidence type="ECO:0000259" key="2">
    <source>
        <dbReference type="PROSITE" id="PS50025"/>
    </source>
</evidence>
<comment type="caution">
    <text evidence="1">Lacks conserved residue(s) required for the propagation of feature annotation.</text>
</comment>
<proteinExistence type="predicted"/>
<accession>A0A0C2FA95</accession>
<dbReference type="InterPro" id="IPR001791">
    <property type="entry name" value="Laminin_G"/>
</dbReference>
<dbReference type="InterPro" id="IPR013320">
    <property type="entry name" value="ConA-like_dom_sf"/>
</dbReference>
<evidence type="ECO:0000313" key="3">
    <source>
        <dbReference type="EMBL" id="KIH43789.1"/>
    </source>
</evidence>
<protein>
    <submittedName>
        <fullName evidence="3">Laminin G domain protein</fullName>
    </submittedName>
</protein>
<evidence type="ECO:0000313" key="4">
    <source>
        <dbReference type="Proteomes" id="UP000054047"/>
    </source>
</evidence>
<sequence>GTFTLQLRPTASNGVILFATNDKHTDHIGLFLLNGRVVLSFDTGAGQTVIRSNRSILTGEWHSVKASRRGNEGSLVVDDESADAIVSAGTDAIDTQPPLYLGGIPNELASYTRTILPGVRSEFGGCIRELKLNDKKFETVAREHGVGECKKRTESGLYFGKEGGYAVLKKEFQVGQSFSAELEVRPRTQNGVLFSVGAVEYLTVQMLNGSIKVCFYHVILPNLVNIERILVHCGQRIRR</sequence>
<evidence type="ECO:0000256" key="1">
    <source>
        <dbReference type="PROSITE-ProRule" id="PRU00122"/>
    </source>
</evidence>
<dbReference type="AlphaFoldDB" id="A0A0C2FA95"/>
<dbReference type="Proteomes" id="UP000054047">
    <property type="component" value="Unassembled WGS sequence"/>
</dbReference>